<evidence type="ECO:0000313" key="1">
    <source>
        <dbReference type="EMBL" id="GFB09737.1"/>
    </source>
</evidence>
<proteinExistence type="predicted"/>
<name>A0A699KWG1_TANCI</name>
<comment type="caution">
    <text evidence="1">The sequence shown here is derived from an EMBL/GenBank/DDBJ whole genome shotgun (WGS) entry which is preliminary data.</text>
</comment>
<accession>A0A699KWG1</accession>
<sequence length="130" mass="14614">EVPLKESIITPVITPSPELKVYSRKPKASRSVGSSSKVKIIESKTSNTKQPKQSWGSTIFDVPSSCFIDCRFRNDHIAKIMGYEDYQMGNVTISQVYYVEGLGHNLFSMGQFCDSDLEVAFCKHTCFFVT</sequence>
<organism evidence="1">
    <name type="scientific">Tanacetum cinerariifolium</name>
    <name type="common">Dalmatian daisy</name>
    <name type="synonym">Chrysanthemum cinerariifolium</name>
    <dbReference type="NCBI Taxonomy" id="118510"/>
    <lineage>
        <taxon>Eukaryota</taxon>
        <taxon>Viridiplantae</taxon>
        <taxon>Streptophyta</taxon>
        <taxon>Embryophyta</taxon>
        <taxon>Tracheophyta</taxon>
        <taxon>Spermatophyta</taxon>
        <taxon>Magnoliopsida</taxon>
        <taxon>eudicotyledons</taxon>
        <taxon>Gunneridae</taxon>
        <taxon>Pentapetalae</taxon>
        <taxon>asterids</taxon>
        <taxon>campanulids</taxon>
        <taxon>Asterales</taxon>
        <taxon>Asteraceae</taxon>
        <taxon>Asteroideae</taxon>
        <taxon>Anthemideae</taxon>
        <taxon>Anthemidinae</taxon>
        <taxon>Tanacetum</taxon>
    </lineage>
</organism>
<dbReference type="AlphaFoldDB" id="A0A699KWG1"/>
<gene>
    <name evidence="1" type="ORF">Tci_681708</name>
</gene>
<protein>
    <submittedName>
        <fullName evidence="1">Integrase, catalytic region, zinc finger, CCHC-type, peptidase aspartic, catalytic</fullName>
    </submittedName>
</protein>
<feature type="non-terminal residue" evidence="1">
    <location>
        <position position="1"/>
    </location>
</feature>
<reference evidence="1" key="1">
    <citation type="journal article" date="2019" name="Sci. Rep.">
        <title>Draft genome of Tanacetum cinerariifolium, the natural source of mosquito coil.</title>
        <authorList>
            <person name="Yamashiro T."/>
            <person name="Shiraishi A."/>
            <person name="Satake H."/>
            <person name="Nakayama K."/>
        </authorList>
    </citation>
    <scope>NUCLEOTIDE SEQUENCE</scope>
</reference>
<dbReference type="EMBL" id="BKCJ010551370">
    <property type="protein sequence ID" value="GFB09737.1"/>
    <property type="molecule type" value="Genomic_DNA"/>
</dbReference>